<evidence type="ECO:0000256" key="1">
    <source>
        <dbReference type="SAM" id="MobiDB-lite"/>
    </source>
</evidence>
<evidence type="ECO:0000313" key="3">
    <source>
        <dbReference type="EMBL" id="KAG4420616.1"/>
    </source>
</evidence>
<dbReference type="AlphaFoldDB" id="A0A8H7TJL1"/>
<keyword evidence="2" id="KW-0732">Signal</keyword>
<dbReference type="OrthoDB" id="3559131at2759"/>
<comment type="caution">
    <text evidence="3">The sequence shown here is derived from an EMBL/GenBank/DDBJ whole genome shotgun (WGS) entry which is preliminary data.</text>
</comment>
<feature type="signal peptide" evidence="2">
    <location>
        <begin position="1"/>
        <end position="25"/>
    </location>
</feature>
<dbReference type="EMBL" id="JAFJYH010000080">
    <property type="protein sequence ID" value="KAG4420616.1"/>
    <property type="molecule type" value="Genomic_DNA"/>
</dbReference>
<evidence type="ECO:0000256" key="2">
    <source>
        <dbReference type="SAM" id="SignalP"/>
    </source>
</evidence>
<dbReference type="Proteomes" id="UP000664132">
    <property type="component" value="Unassembled WGS sequence"/>
</dbReference>
<organism evidence="3 4">
    <name type="scientific">Cadophora malorum</name>
    <dbReference type="NCBI Taxonomy" id="108018"/>
    <lineage>
        <taxon>Eukaryota</taxon>
        <taxon>Fungi</taxon>
        <taxon>Dikarya</taxon>
        <taxon>Ascomycota</taxon>
        <taxon>Pezizomycotina</taxon>
        <taxon>Leotiomycetes</taxon>
        <taxon>Helotiales</taxon>
        <taxon>Ploettnerulaceae</taxon>
        <taxon>Cadophora</taxon>
    </lineage>
</organism>
<keyword evidence="4" id="KW-1185">Reference proteome</keyword>
<reference evidence="3" key="1">
    <citation type="submission" date="2021-02" db="EMBL/GenBank/DDBJ databases">
        <title>Genome sequence Cadophora malorum strain M34.</title>
        <authorList>
            <person name="Stefanovic E."/>
            <person name="Vu D."/>
            <person name="Scully C."/>
            <person name="Dijksterhuis J."/>
            <person name="Roader J."/>
            <person name="Houbraken J."/>
        </authorList>
    </citation>
    <scope>NUCLEOTIDE SEQUENCE</scope>
    <source>
        <strain evidence="3">M34</strain>
    </source>
</reference>
<feature type="region of interest" description="Disordered" evidence="1">
    <location>
        <begin position="117"/>
        <end position="148"/>
    </location>
</feature>
<proteinExistence type="predicted"/>
<accession>A0A8H7TJL1</accession>
<sequence length="179" mass="18862">MFRLTLPAWALVILGSLALATSVLPEPSVGLTTTSHQSFTSSITLLATGVVDSRHRNRSGTVRTAVTTIVGLCPMLSAGATASVLFPVQPSGSFSWSNQTFHKDSSTQTNLATVSVPQAPDHAPKSSKSPNLIFDNGPTPPLPLSTSTNSTLATSSGYRLIFGDRLLWLFFGMVNMGVV</sequence>
<gene>
    <name evidence="3" type="ORF">IFR04_006206</name>
</gene>
<name>A0A8H7TJL1_9HELO</name>
<protein>
    <submittedName>
        <fullName evidence="3">Uncharacterized protein</fullName>
    </submittedName>
</protein>
<feature type="chain" id="PRO_5034471201" evidence="2">
    <location>
        <begin position="26"/>
        <end position="179"/>
    </location>
</feature>
<evidence type="ECO:0000313" key="4">
    <source>
        <dbReference type="Proteomes" id="UP000664132"/>
    </source>
</evidence>